<protein>
    <submittedName>
        <fullName evidence="1">YolD-like family protein</fullName>
    </submittedName>
</protein>
<evidence type="ECO:0000313" key="2">
    <source>
        <dbReference type="Proteomes" id="UP000830167"/>
    </source>
</evidence>
<name>A0ABY4CIH0_9BACL</name>
<accession>A0ABY4CIH0</accession>
<proteinExistence type="predicted"/>
<evidence type="ECO:0000313" key="1">
    <source>
        <dbReference type="EMBL" id="UOF88953.1"/>
    </source>
</evidence>
<gene>
    <name evidence="1" type="ORF">LSG31_13550</name>
</gene>
<dbReference type="InterPro" id="IPR014962">
    <property type="entry name" value="YolD"/>
</dbReference>
<dbReference type="Proteomes" id="UP000830167">
    <property type="component" value="Chromosome"/>
</dbReference>
<keyword evidence="2" id="KW-1185">Reference proteome</keyword>
<organism evidence="1 2">
    <name type="scientific">Fodinisporobacter ferrooxydans</name>
    <dbReference type="NCBI Taxonomy" id="2901836"/>
    <lineage>
        <taxon>Bacteria</taxon>
        <taxon>Bacillati</taxon>
        <taxon>Bacillota</taxon>
        <taxon>Bacilli</taxon>
        <taxon>Bacillales</taxon>
        <taxon>Alicyclobacillaceae</taxon>
        <taxon>Fodinisporobacter</taxon>
    </lineage>
</organism>
<sequence length="109" mass="12396">MRMIDGNIFEEMRMTIPEHRKAMVRMNQAAKRMEKPQLAQDCLEEMSLTLAAAIQDCTVVTIKRYHALGSVEIELVPHKIDPYLRVLKGVTSTDESISIPLTEILDVQV</sequence>
<dbReference type="EMBL" id="CP089291">
    <property type="protein sequence ID" value="UOF88953.1"/>
    <property type="molecule type" value="Genomic_DNA"/>
</dbReference>
<dbReference type="RefSeq" id="WP_347435635.1">
    <property type="nucleotide sequence ID" value="NZ_CP089291.1"/>
</dbReference>
<reference evidence="1" key="1">
    <citation type="submission" date="2021-12" db="EMBL/GenBank/DDBJ databases">
        <title>Alicyclobacillaceae gen. nov., sp. nov., isolated from chalcocite enrichment system.</title>
        <authorList>
            <person name="Jiang Z."/>
        </authorList>
    </citation>
    <scope>NUCLEOTIDE SEQUENCE</scope>
    <source>
        <strain evidence="1">MYW30-H2</strain>
    </source>
</reference>
<dbReference type="Pfam" id="PF08863">
    <property type="entry name" value="YolD"/>
    <property type="match status" value="1"/>
</dbReference>